<dbReference type="STRING" id="1314783.A0A165T8C1"/>
<dbReference type="EMBL" id="KV429038">
    <property type="protein sequence ID" value="KZT73070.1"/>
    <property type="molecule type" value="Genomic_DNA"/>
</dbReference>
<dbReference type="OrthoDB" id="1684102at2759"/>
<name>A0A165T8C1_9APHY</name>
<dbReference type="PANTHER" id="PTHR38134">
    <property type="entry name" value="SLR1395 PROTEIN"/>
    <property type="match status" value="1"/>
</dbReference>
<dbReference type="InterPro" id="IPR053205">
    <property type="entry name" value="GHMP_kinase_L-arabinokinase"/>
</dbReference>
<protein>
    <submittedName>
        <fullName evidence="2">Uncharacterized protein</fullName>
    </submittedName>
</protein>
<dbReference type="Gene3D" id="3.40.50.2000">
    <property type="entry name" value="Glycogen Phosphorylase B"/>
    <property type="match status" value="2"/>
</dbReference>
<feature type="compositionally biased region" description="Polar residues" evidence="1">
    <location>
        <begin position="432"/>
        <end position="445"/>
    </location>
</feature>
<gene>
    <name evidence="2" type="ORF">DAEQUDRAFT_808608</name>
</gene>
<feature type="region of interest" description="Disordered" evidence="1">
    <location>
        <begin position="429"/>
        <end position="453"/>
    </location>
</feature>
<evidence type="ECO:0000313" key="3">
    <source>
        <dbReference type="Proteomes" id="UP000076727"/>
    </source>
</evidence>
<dbReference type="AlphaFoldDB" id="A0A165T8C1"/>
<dbReference type="PANTHER" id="PTHR38134:SF2">
    <property type="entry name" value="GALACTOKINASE"/>
    <property type="match status" value="1"/>
</dbReference>
<dbReference type="Proteomes" id="UP000076727">
    <property type="component" value="Unassembled WGS sequence"/>
</dbReference>
<evidence type="ECO:0000313" key="2">
    <source>
        <dbReference type="EMBL" id="KZT73070.1"/>
    </source>
</evidence>
<organism evidence="2 3">
    <name type="scientific">Daedalea quercina L-15889</name>
    <dbReference type="NCBI Taxonomy" id="1314783"/>
    <lineage>
        <taxon>Eukaryota</taxon>
        <taxon>Fungi</taxon>
        <taxon>Dikarya</taxon>
        <taxon>Basidiomycota</taxon>
        <taxon>Agaricomycotina</taxon>
        <taxon>Agaricomycetes</taxon>
        <taxon>Polyporales</taxon>
        <taxon>Fomitopsis</taxon>
    </lineage>
</organism>
<evidence type="ECO:0000256" key="1">
    <source>
        <dbReference type="SAM" id="MobiDB-lite"/>
    </source>
</evidence>
<accession>A0A165T8C1</accession>
<dbReference type="SUPFAM" id="SSF53756">
    <property type="entry name" value="UDP-Glycosyltransferase/glycogen phosphorylase"/>
    <property type="match status" value="1"/>
</dbReference>
<reference evidence="2 3" key="1">
    <citation type="journal article" date="2016" name="Mol. Biol. Evol.">
        <title>Comparative Genomics of Early-Diverging Mushroom-Forming Fungi Provides Insights into the Origins of Lignocellulose Decay Capabilities.</title>
        <authorList>
            <person name="Nagy L.G."/>
            <person name="Riley R."/>
            <person name="Tritt A."/>
            <person name="Adam C."/>
            <person name="Daum C."/>
            <person name="Floudas D."/>
            <person name="Sun H."/>
            <person name="Yadav J.S."/>
            <person name="Pangilinan J."/>
            <person name="Larsson K.H."/>
            <person name="Matsuura K."/>
            <person name="Barry K."/>
            <person name="Labutti K."/>
            <person name="Kuo R."/>
            <person name="Ohm R.A."/>
            <person name="Bhattacharya S.S."/>
            <person name="Shirouzu T."/>
            <person name="Yoshinaga Y."/>
            <person name="Martin F.M."/>
            <person name="Grigoriev I.V."/>
            <person name="Hibbett D.S."/>
        </authorList>
    </citation>
    <scope>NUCLEOTIDE SEQUENCE [LARGE SCALE GENOMIC DNA]</scope>
    <source>
        <strain evidence="2 3">L-15889</strain>
    </source>
</reference>
<proteinExistence type="predicted"/>
<keyword evidence="3" id="KW-1185">Reference proteome</keyword>
<feature type="region of interest" description="Disordered" evidence="1">
    <location>
        <begin position="637"/>
        <end position="657"/>
    </location>
</feature>
<sequence>MSVSGGDGSYHLVYYCSGHGYGHATRVSAFARHLLSLERRPAVYIVSSAPKQVFADSVATGAIYRNADIDPVIVQPLAYRVDRQKSVEILRAFLQKKDRKVTEESQWLKEIRADCVLSDAAFLGCLAAHNAGIPSVLITNFSFDSVYSFLSTPFIDAPPTPETDVFNSLPAPLTMSLPPDTPISEGTLAPLVDEILTGFRCADLLLRLPGAIPIPSFSVTPGLPSPSWVDLNRRTFTEGVVMHLKEPLSSHDLNPSLDFPGQYKPKPLPRMAVSAPLLVRSPSPSVYTAEGRRRVLNIVGIPPYLHDSDKTKILIVSFGGQVFHKPSSRIHSRSPSRVSTPGAFASAMTKSFNGIPREIPMSKPSDLSKEYFPDPDRIAAALRSAALSDTPPASLMGSPGLPPPKPVTMARTSSLKIPGAPPVMVPMSPPSKTSVTQGIPTLNTIPPSPVLTRDARAQDSFPGWSSSAELEDEMEEDFPSLLPDETWIAIVCGVSKEWGKENGEELPPGFYVAPRDIYMPDLTAVADVLLGKLGYGTVSECVDACTPFVYVPRPLFIEEHGLRLLLDSEGVGVELSRGCYERGEWADAVLEAYMRGKEAKARKRQEGETGKRREEGSEMARGLLDWLDLWKAGTRDARAPGDVGIQKDAEETGHVTN</sequence>